<keyword evidence="3" id="KW-1185">Reference proteome</keyword>
<keyword evidence="1" id="KW-0812">Transmembrane</keyword>
<comment type="caution">
    <text evidence="2">The sequence shown here is derived from an EMBL/GenBank/DDBJ whole genome shotgun (WGS) entry which is preliminary data.</text>
</comment>
<proteinExistence type="predicted"/>
<dbReference type="EMBL" id="CALNXI010000606">
    <property type="protein sequence ID" value="CAH3030005.1"/>
    <property type="molecule type" value="Genomic_DNA"/>
</dbReference>
<reference evidence="2 3" key="1">
    <citation type="submission" date="2022-05" db="EMBL/GenBank/DDBJ databases">
        <authorList>
            <consortium name="Genoscope - CEA"/>
            <person name="William W."/>
        </authorList>
    </citation>
    <scope>NUCLEOTIDE SEQUENCE [LARGE SCALE GENOMIC DNA]</scope>
</reference>
<gene>
    <name evidence="2" type="ORF">PEVE_00037231</name>
</gene>
<keyword evidence="1" id="KW-1133">Transmembrane helix</keyword>
<keyword evidence="1" id="KW-0472">Membrane</keyword>
<organism evidence="2 3">
    <name type="scientific">Porites evermanni</name>
    <dbReference type="NCBI Taxonomy" id="104178"/>
    <lineage>
        <taxon>Eukaryota</taxon>
        <taxon>Metazoa</taxon>
        <taxon>Cnidaria</taxon>
        <taxon>Anthozoa</taxon>
        <taxon>Hexacorallia</taxon>
        <taxon>Scleractinia</taxon>
        <taxon>Fungiina</taxon>
        <taxon>Poritidae</taxon>
        <taxon>Porites</taxon>
    </lineage>
</organism>
<name>A0ABN8MNZ4_9CNID</name>
<evidence type="ECO:0000256" key="1">
    <source>
        <dbReference type="SAM" id="Phobius"/>
    </source>
</evidence>
<sequence length="122" mass="13440">QYQSIIVYKASMSILGCMFVTAMVVLLMVFSMAVIPATPFRIRRNATEPAINGCVKRWSRHQGSNGDVLVAECKKHSFACLHSITKFGFPKCKPVYKIISLLKSSGTEGTRHARVIVNCSCG</sequence>
<evidence type="ECO:0000313" key="2">
    <source>
        <dbReference type="EMBL" id="CAH3030005.1"/>
    </source>
</evidence>
<evidence type="ECO:0000313" key="3">
    <source>
        <dbReference type="Proteomes" id="UP001159427"/>
    </source>
</evidence>
<accession>A0ABN8MNZ4</accession>
<feature type="transmembrane region" description="Helical" evidence="1">
    <location>
        <begin position="12"/>
        <end position="35"/>
    </location>
</feature>
<protein>
    <submittedName>
        <fullName evidence="2">Uncharacterized protein</fullName>
    </submittedName>
</protein>
<dbReference type="Proteomes" id="UP001159427">
    <property type="component" value="Unassembled WGS sequence"/>
</dbReference>
<feature type="non-terminal residue" evidence="2">
    <location>
        <position position="1"/>
    </location>
</feature>